<dbReference type="GO" id="GO:0000160">
    <property type="term" value="P:phosphorelay signal transduction system"/>
    <property type="evidence" value="ECO:0007669"/>
    <property type="project" value="InterPro"/>
</dbReference>
<keyword evidence="1 2" id="KW-0597">Phosphoprotein</keyword>
<protein>
    <submittedName>
        <fullName evidence="4">Response regulator receiver domain-containing protein</fullName>
    </submittedName>
</protein>
<dbReference type="Gene3D" id="3.40.50.2300">
    <property type="match status" value="1"/>
</dbReference>
<dbReference type="PANTHER" id="PTHR44591:SF3">
    <property type="entry name" value="RESPONSE REGULATORY DOMAIN-CONTAINING PROTEIN"/>
    <property type="match status" value="1"/>
</dbReference>
<sequence>MQLERILHVDDDEDIRTIVQIALETIGQFELRQCSDGQSAVAEAQDFGPQLLLLDVMMPEMSGQEVRVAIGDLPGMDKVETVFVTAKAEDDFARELRAQGALAVITKPFDPMTLADQLRTIWQKAQ</sequence>
<dbReference type="AlphaFoldDB" id="A0A1H0BHD9"/>
<evidence type="ECO:0000259" key="3">
    <source>
        <dbReference type="PROSITE" id="PS50110"/>
    </source>
</evidence>
<dbReference type="Proteomes" id="UP000324252">
    <property type="component" value="Unassembled WGS sequence"/>
</dbReference>
<feature type="modified residue" description="4-aspartylphosphate" evidence="2">
    <location>
        <position position="55"/>
    </location>
</feature>
<evidence type="ECO:0000313" key="5">
    <source>
        <dbReference type="Proteomes" id="UP000324252"/>
    </source>
</evidence>
<dbReference type="RefSeq" id="WP_149786480.1">
    <property type="nucleotide sequence ID" value="NZ_FNIO01000001.1"/>
</dbReference>
<dbReference type="SUPFAM" id="SSF52172">
    <property type="entry name" value="CheY-like"/>
    <property type="match status" value="1"/>
</dbReference>
<dbReference type="PROSITE" id="PS50110">
    <property type="entry name" value="RESPONSE_REGULATORY"/>
    <property type="match status" value="1"/>
</dbReference>
<proteinExistence type="predicted"/>
<reference evidence="4 5" key="1">
    <citation type="submission" date="2016-11" db="EMBL/GenBank/DDBJ databases">
        <authorList>
            <person name="Varghese N."/>
            <person name="Submissions S."/>
        </authorList>
    </citation>
    <scope>NUCLEOTIDE SEQUENCE [LARGE SCALE GENOMIC DNA]</scope>
    <source>
        <strain evidence="4 5">DSM 29620</strain>
    </source>
</reference>
<name>A0A1H0BHD9_9RHOB</name>
<dbReference type="InterPro" id="IPR050595">
    <property type="entry name" value="Bact_response_regulator"/>
</dbReference>
<dbReference type="InterPro" id="IPR011006">
    <property type="entry name" value="CheY-like_superfamily"/>
</dbReference>
<organism evidence="4 5">
    <name type="scientific">Lutimaribacter pacificus</name>
    <dbReference type="NCBI Taxonomy" id="391948"/>
    <lineage>
        <taxon>Bacteria</taxon>
        <taxon>Pseudomonadati</taxon>
        <taxon>Pseudomonadota</taxon>
        <taxon>Alphaproteobacteria</taxon>
        <taxon>Rhodobacterales</taxon>
        <taxon>Roseobacteraceae</taxon>
        <taxon>Lutimaribacter</taxon>
    </lineage>
</organism>
<dbReference type="PANTHER" id="PTHR44591">
    <property type="entry name" value="STRESS RESPONSE REGULATOR PROTEIN 1"/>
    <property type="match status" value="1"/>
</dbReference>
<feature type="domain" description="Response regulatory" evidence="3">
    <location>
        <begin position="5"/>
        <end position="122"/>
    </location>
</feature>
<gene>
    <name evidence="4" type="ORF">SAMN05444142_101641</name>
</gene>
<keyword evidence="5" id="KW-1185">Reference proteome</keyword>
<dbReference type="SMART" id="SM00448">
    <property type="entry name" value="REC"/>
    <property type="match status" value="1"/>
</dbReference>
<evidence type="ECO:0000313" key="4">
    <source>
        <dbReference type="EMBL" id="SHJ56077.1"/>
    </source>
</evidence>
<evidence type="ECO:0000256" key="2">
    <source>
        <dbReference type="PROSITE-ProRule" id="PRU00169"/>
    </source>
</evidence>
<evidence type="ECO:0000256" key="1">
    <source>
        <dbReference type="ARBA" id="ARBA00022553"/>
    </source>
</evidence>
<dbReference type="Pfam" id="PF00072">
    <property type="entry name" value="Response_reg"/>
    <property type="match status" value="1"/>
</dbReference>
<accession>A0A1H0BHD9</accession>
<dbReference type="InterPro" id="IPR001789">
    <property type="entry name" value="Sig_transdc_resp-reg_receiver"/>
</dbReference>
<dbReference type="OrthoDB" id="9800897at2"/>
<dbReference type="EMBL" id="FQZZ01000001">
    <property type="protein sequence ID" value="SHJ56077.1"/>
    <property type="molecule type" value="Genomic_DNA"/>
</dbReference>